<feature type="signal peptide" evidence="1">
    <location>
        <begin position="1"/>
        <end position="25"/>
    </location>
</feature>
<evidence type="ECO:0000313" key="3">
    <source>
        <dbReference type="Proteomes" id="UP000315400"/>
    </source>
</evidence>
<gene>
    <name evidence="2" type="ORF">FKY71_16560</name>
</gene>
<proteinExistence type="predicted"/>
<reference evidence="2 3" key="1">
    <citation type="submission" date="2019-06" db="EMBL/GenBank/DDBJ databases">
        <title>Metagenome assembled Genome of Spiribacter salinus SL48-SHIP from the microbial mat of Salt Lake 48 (Novosibirsk region, Russia).</title>
        <authorList>
            <person name="Shipova A."/>
            <person name="Rozanov A.S."/>
            <person name="Bryanskaya A.V."/>
            <person name="Peltek S.E."/>
        </authorList>
    </citation>
    <scope>NUCLEOTIDE SEQUENCE [LARGE SCALE GENOMIC DNA]</scope>
    <source>
        <strain evidence="2">SL48-SHIP-2</strain>
    </source>
</reference>
<feature type="non-terminal residue" evidence="2">
    <location>
        <position position="124"/>
    </location>
</feature>
<dbReference type="AlphaFoldDB" id="A0A540VIT5"/>
<sequence length="124" mass="12820">MLKFNRCRGAFALIAVLLAASPVHSQSRITIGSGAVFDSGGGRIEAGCANLVVDGRLAGSWSGLGSVRLGAVGALATSALDFGGDWHSQTEQTVPGQVHWQPQCGRSEGTLSGNHRFEQLTLTG</sequence>
<evidence type="ECO:0000256" key="1">
    <source>
        <dbReference type="SAM" id="SignalP"/>
    </source>
</evidence>
<feature type="chain" id="PRO_5022190067" evidence="1">
    <location>
        <begin position="26"/>
        <end position="124"/>
    </location>
</feature>
<dbReference type="Proteomes" id="UP000315400">
    <property type="component" value="Unassembled WGS sequence"/>
</dbReference>
<dbReference type="EMBL" id="VIFK01000338">
    <property type="protein sequence ID" value="TQE96684.1"/>
    <property type="molecule type" value="Genomic_DNA"/>
</dbReference>
<evidence type="ECO:0000313" key="2">
    <source>
        <dbReference type="EMBL" id="TQE96684.1"/>
    </source>
</evidence>
<protein>
    <submittedName>
        <fullName evidence="2">Uncharacterized protein</fullName>
    </submittedName>
</protein>
<name>A0A540VIT5_9GAMM</name>
<comment type="caution">
    <text evidence="2">The sequence shown here is derived from an EMBL/GenBank/DDBJ whole genome shotgun (WGS) entry which is preliminary data.</text>
</comment>
<accession>A0A540VIT5</accession>
<keyword evidence="1" id="KW-0732">Signal</keyword>
<organism evidence="2 3">
    <name type="scientific">Spiribacter salinus</name>
    <dbReference type="NCBI Taxonomy" id="1335746"/>
    <lineage>
        <taxon>Bacteria</taxon>
        <taxon>Pseudomonadati</taxon>
        <taxon>Pseudomonadota</taxon>
        <taxon>Gammaproteobacteria</taxon>
        <taxon>Chromatiales</taxon>
        <taxon>Ectothiorhodospiraceae</taxon>
        <taxon>Spiribacter</taxon>
    </lineage>
</organism>